<evidence type="ECO:0000256" key="2">
    <source>
        <dbReference type="ARBA" id="ARBA00022649"/>
    </source>
</evidence>
<evidence type="ECO:0000313" key="4">
    <source>
        <dbReference type="Proteomes" id="UP000075455"/>
    </source>
</evidence>
<reference evidence="3 4" key="1">
    <citation type="submission" date="2016-01" db="EMBL/GenBank/DDBJ databases">
        <title>Draft Genome Sequences of Seven Thermophilic Sporeformers Isolated from Foods.</title>
        <authorList>
            <person name="Berendsen E.M."/>
            <person name="Wells-Bennik M.H."/>
            <person name="Krawcyk A.O."/>
            <person name="De Jong A."/>
            <person name="Holsappel S."/>
            <person name="Eijlander R.T."/>
            <person name="Kuipers O.P."/>
        </authorList>
    </citation>
    <scope>NUCLEOTIDE SEQUENCE [LARGE SCALE GENOMIC DNA]</scope>
    <source>
        <strain evidence="3 4">B4119</strain>
    </source>
</reference>
<dbReference type="Gene3D" id="2.30.30.110">
    <property type="match status" value="1"/>
</dbReference>
<evidence type="ECO:0000256" key="1">
    <source>
        <dbReference type="ARBA" id="ARBA00007521"/>
    </source>
</evidence>
<name>A0A150LBC0_9BACL</name>
<dbReference type="PATRIC" id="fig|81408.3.peg.399"/>
<proteinExistence type="inferred from homology"/>
<evidence type="ECO:0008006" key="5">
    <source>
        <dbReference type="Google" id="ProtNLM"/>
    </source>
</evidence>
<sequence length="142" mass="16557">MPELKMFASKEELYDEREFHFGQIWKVRDVAVTIPNADRVPGERKERFVRLVVVISNNKDNFNPLSPTVTVCPISKRVDLLRETDLEVHPDENNHLDCPSKIQLALKQPILKVDLYEEPIGELSREDKEHLLLMIEEYYGLA</sequence>
<dbReference type="GO" id="GO:0003677">
    <property type="term" value="F:DNA binding"/>
    <property type="evidence" value="ECO:0007669"/>
    <property type="project" value="InterPro"/>
</dbReference>
<dbReference type="InterPro" id="IPR011067">
    <property type="entry name" value="Plasmid_toxin/cell-grow_inhib"/>
</dbReference>
<dbReference type="InterPro" id="IPR003477">
    <property type="entry name" value="PemK-like"/>
</dbReference>
<keyword evidence="2" id="KW-1277">Toxin-antitoxin system</keyword>
<dbReference type="EMBL" id="LQYS01000095">
    <property type="protein sequence ID" value="KYD09651.1"/>
    <property type="molecule type" value="Genomic_DNA"/>
</dbReference>
<dbReference type="RefSeq" id="WP_061579905.1">
    <property type="nucleotide sequence ID" value="NZ_LQYS01000095.1"/>
</dbReference>
<dbReference type="Proteomes" id="UP000075455">
    <property type="component" value="Unassembled WGS sequence"/>
</dbReference>
<dbReference type="SUPFAM" id="SSF50118">
    <property type="entry name" value="Cell growth inhibitor/plasmid maintenance toxic component"/>
    <property type="match status" value="1"/>
</dbReference>
<gene>
    <name evidence="3" type="ORF">B4119_2499</name>
</gene>
<comment type="similarity">
    <text evidence="1">Belongs to the PemK/MazF family.</text>
</comment>
<comment type="caution">
    <text evidence="3">The sequence shown here is derived from an EMBL/GenBank/DDBJ whole genome shotgun (WGS) entry which is preliminary data.</text>
</comment>
<evidence type="ECO:0000313" key="3">
    <source>
        <dbReference type="EMBL" id="KYD09651.1"/>
    </source>
</evidence>
<accession>A0A150LBC0</accession>
<dbReference type="Pfam" id="PF02452">
    <property type="entry name" value="PemK_toxin"/>
    <property type="match status" value="1"/>
</dbReference>
<dbReference type="AlphaFoldDB" id="A0A150LBC0"/>
<protein>
    <recommendedName>
        <fullName evidence="5">Type II toxin-antitoxin system PemK/MazF family toxin</fullName>
    </recommendedName>
</protein>
<organism evidence="3 4">
    <name type="scientific">Saccharococcus caldoxylosilyticus</name>
    <dbReference type="NCBI Taxonomy" id="81408"/>
    <lineage>
        <taxon>Bacteria</taxon>
        <taxon>Bacillati</taxon>
        <taxon>Bacillota</taxon>
        <taxon>Bacilli</taxon>
        <taxon>Bacillales</taxon>
        <taxon>Anoxybacillaceae</taxon>
        <taxon>Saccharococcus</taxon>
    </lineage>
</organism>